<gene>
    <name evidence="1" type="ORF">A2Y75_06435</name>
</gene>
<dbReference type="EMBL" id="MELK01000040">
    <property type="protein sequence ID" value="OFW56802.1"/>
    <property type="molecule type" value="Genomic_DNA"/>
</dbReference>
<comment type="caution">
    <text evidence="1">The sequence shown here is derived from an EMBL/GenBank/DDBJ whole genome shotgun (WGS) entry which is preliminary data.</text>
</comment>
<dbReference type="AlphaFoldDB" id="A0A1F2WIY5"/>
<accession>A0A1F2WIY5</accession>
<sequence>MIPVKGYVEYKRREFCKDVKCPVQMELNELEEGAAGYEEKRLVCKEHCRFTTHQFHYWLIDKGYIIIRPEK</sequence>
<name>A0A1F2WIY5_9ACTN</name>
<protein>
    <submittedName>
        <fullName evidence="1">Uncharacterized protein</fullName>
    </submittedName>
</protein>
<evidence type="ECO:0000313" key="2">
    <source>
        <dbReference type="Proteomes" id="UP000177876"/>
    </source>
</evidence>
<proteinExistence type="predicted"/>
<organism evidence="1 2">
    <name type="scientific">Candidatus Solincola sediminis</name>
    <dbReference type="NCBI Taxonomy" id="1797199"/>
    <lineage>
        <taxon>Bacteria</taxon>
        <taxon>Bacillati</taxon>
        <taxon>Actinomycetota</taxon>
        <taxon>Candidatus Geothermincolia</taxon>
        <taxon>Candidatus Geothermincolales</taxon>
        <taxon>Candidatus Geothermincolaceae</taxon>
        <taxon>Candidatus Solincola</taxon>
    </lineage>
</organism>
<dbReference type="Proteomes" id="UP000177876">
    <property type="component" value="Unassembled WGS sequence"/>
</dbReference>
<evidence type="ECO:0000313" key="1">
    <source>
        <dbReference type="EMBL" id="OFW56802.1"/>
    </source>
</evidence>
<dbReference type="STRING" id="1797197.A2Y75_06435"/>
<reference evidence="1 2" key="1">
    <citation type="journal article" date="2016" name="Nat. Commun.">
        <title>Thousands of microbial genomes shed light on interconnected biogeochemical processes in an aquifer system.</title>
        <authorList>
            <person name="Anantharaman K."/>
            <person name="Brown C.T."/>
            <person name="Hug L.A."/>
            <person name="Sharon I."/>
            <person name="Castelle C.J."/>
            <person name="Probst A.J."/>
            <person name="Thomas B.C."/>
            <person name="Singh A."/>
            <person name="Wilkins M.J."/>
            <person name="Karaoz U."/>
            <person name="Brodie E.L."/>
            <person name="Williams K.H."/>
            <person name="Hubbard S.S."/>
            <person name="Banfield J.F."/>
        </authorList>
    </citation>
    <scope>NUCLEOTIDE SEQUENCE [LARGE SCALE GENOMIC DNA]</scope>
</reference>